<dbReference type="AlphaFoldDB" id="A0A9P1N3C4"/>
<keyword evidence="2" id="KW-1185">Reference proteome</keyword>
<reference evidence="1" key="1">
    <citation type="submission" date="2022-11" db="EMBL/GenBank/DDBJ databases">
        <authorList>
            <person name="Kikuchi T."/>
        </authorList>
    </citation>
    <scope>NUCLEOTIDE SEQUENCE</scope>
    <source>
        <strain evidence="1">PS1010</strain>
    </source>
</reference>
<accession>A0A9P1N3C4</accession>
<dbReference type="Proteomes" id="UP001152747">
    <property type="component" value="Unassembled WGS sequence"/>
</dbReference>
<gene>
    <name evidence="1" type="ORF">CAMP_LOCUS11011</name>
</gene>
<organism evidence="1 2">
    <name type="scientific">Caenorhabditis angaria</name>
    <dbReference type="NCBI Taxonomy" id="860376"/>
    <lineage>
        <taxon>Eukaryota</taxon>
        <taxon>Metazoa</taxon>
        <taxon>Ecdysozoa</taxon>
        <taxon>Nematoda</taxon>
        <taxon>Chromadorea</taxon>
        <taxon>Rhabditida</taxon>
        <taxon>Rhabditina</taxon>
        <taxon>Rhabditomorpha</taxon>
        <taxon>Rhabditoidea</taxon>
        <taxon>Rhabditidae</taxon>
        <taxon>Peloderinae</taxon>
        <taxon>Caenorhabditis</taxon>
    </lineage>
</organism>
<dbReference type="EMBL" id="CANHGI010000004">
    <property type="protein sequence ID" value="CAI5448374.1"/>
    <property type="molecule type" value="Genomic_DNA"/>
</dbReference>
<name>A0A9P1N3C4_9PELO</name>
<comment type="caution">
    <text evidence="1">The sequence shown here is derived from an EMBL/GenBank/DDBJ whole genome shotgun (WGS) entry which is preliminary data.</text>
</comment>
<protein>
    <submittedName>
        <fullName evidence="1">Uncharacterized protein</fullName>
    </submittedName>
</protein>
<evidence type="ECO:0000313" key="2">
    <source>
        <dbReference type="Proteomes" id="UP001152747"/>
    </source>
</evidence>
<sequence>MENNQSSSFDLRLEMRELVIDEMEPQSKFKFEICSEKCEDENLMEKKHVQNLNLNKYLEMYHKSIVRFEVLNYNENGWDD</sequence>
<evidence type="ECO:0000313" key="1">
    <source>
        <dbReference type="EMBL" id="CAI5448374.1"/>
    </source>
</evidence>
<proteinExistence type="predicted"/>